<proteinExistence type="predicted"/>
<dbReference type="EMBL" id="BNBI01000005">
    <property type="protein sequence ID" value="GHF01741.1"/>
    <property type="molecule type" value="Genomic_DNA"/>
</dbReference>
<organism evidence="2 3">
    <name type="scientific">Streptomyces fumanus</name>
    <dbReference type="NCBI Taxonomy" id="67302"/>
    <lineage>
        <taxon>Bacteria</taxon>
        <taxon>Bacillati</taxon>
        <taxon>Actinomycetota</taxon>
        <taxon>Actinomycetes</taxon>
        <taxon>Kitasatosporales</taxon>
        <taxon>Streptomycetaceae</taxon>
        <taxon>Streptomyces</taxon>
    </lineage>
</organism>
<name>A0A919AEF6_9ACTN</name>
<dbReference type="AlphaFoldDB" id="A0A919AEF6"/>
<dbReference type="RefSeq" id="WP_190204568.1">
    <property type="nucleotide sequence ID" value="NZ_BNBI01000005.1"/>
</dbReference>
<reference evidence="2" key="2">
    <citation type="submission" date="2020-09" db="EMBL/GenBank/DDBJ databases">
        <authorList>
            <person name="Sun Q."/>
            <person name="Ohkuma M."/>
        </authorList>
    </citation>
    <scope>NUCLEOTIDE SEQUENCE</scope>
    <source>
        <strain evidence="2">JCM 4477</strain>
    </source>
</reference>
<dbReference type="Proteomes" id="UP000630718">
    <property type="component" value="Unassembled WGS sequence"/>
</dbReference>
<comment type="caution">
    <text evidence="2">The sequence shown here is derived from an EMBL/GenBank/DDBJ whole genome shotgun (WGS) entry which is preliminary data.</text>
</comment>
<evidence type="ECO:0000313" key="2">
    <source>
        <dbReference type="EMBL" id="GHF01741.1"/>
    </source>
</evidence>
<evidence type="ECO:0000313" key="3">
    <source>
        <dbReference type="Proteomes" id="UP000630718"/>
    </source>
</evidence>
<accession>A0A919AEF6</accession>
<protein>
    <submittedName>
        <fullName evidence="2">Uncharacterized protein</fullName>
    </submittedName>
</protein>
<sequence length="259" mass="29397">MLIGIGLLVVLGALAWAARHRTRYPGAWGHAFGRRHRDRRRALAAAREGVRAWARRVEQDESWAQRELAGAEAGRKERLAGAERHLAALRAPGRGERLDALGELTLFRHRLVIRTSTGTRTIGLADLEVRFEPGRLNHSVYCTDATGRVHRAKYPHSPPATDPSEPRYDEDRVRDFAVTVQNAIAEERLFRDRLPEELERAEAELAKLRADTGAVDTARERLTRLRELNRQDPRRAAARAALEEAREDWRKLTGRLPPE</sequence>
<keyword evidence="3" id="KW-1185">Reference proteome</keyword>
<evidence type="ECO:0000256" key="1">
    <source>
        <dbReference type="SAM" id="MobiDB-lite"/>
    </source>
</evidence>
<gene>
    <name evidence="2" type="ORF">GCM10018772_28330</name>
</gene>
<feature type="compositionally biased region" description="Basic and acidic residues" evidence="1">
    <location>
        <begin position="229"/>
        <end position="251"/>
    </location>
</feature>
<feature type="region of interest" description="Disordered" evidence="1">
    <location>
        <begin position="229"/>
        <end position="259"/>
    </location>
</feature>
<reference evidence="2" key="1">
    <citation type="journal article" date="2014" name="Int. J. Syst. Evol. Microbiol.">
        <title>Complete genome sequence of Corynebacterium casei LMG S-19264T (=DSM 44701T), isolated from a smear-ripened cheese.</title>
        <authorList>
            <consortium name="US DOE Joint Genome Institute (JGI-PGF)"/>
            <person name="Walter F."/>
            <person name="Albersmeier A."/>
            <person name="Kalinowski J."/>
            <person name="Ruckert C."/>
        </authorList>
    </citation>
    <scope>NUCLEOTIDE SEQUENCE</scope>
    <source>
        <strain evidence="2">JCM 4477</strain>
    </source>
</reference>